<gene>
    <name evidence="1" type="ORF">ACFQ1Q_08005</name>
</gene>
<keyword evidence="2" id="KW-1185">Reference proteome</keyword>
<evidence type="ECO:0000313" key="2">
    <source>
        <dbReference type="Proteomes" id="UP001597013"/>
    </source>
</evidence>
<sequence>MINNDEVEGIHILNKTALKYTVTDTDGSFVIPAKLNDTLTISGLKYKVKELRITKSILQTNQLNIELEENITQLDQVTLGKILTGNMTSDINNLDVETPINFYDLGIPGYTGKPKTLNERKLYEATSGGGGIPLNPLINLITGRTKELKKRIQLDKDIACVEQFKTTYKDILFDGKHISEELQNRFFVFITDSEDLQKACVNGTNVLKPIEFLQSELKLFKLRLAEDDKKN</sequence>
<comment type="caution">
    <text evidence="1">The sequence shown here is derived from an EMBL/GenBank/DDBJ whole genome shotgun (WGS) entry which is preliminary data.</text>
</comment>
<dbReference type="InterPro" id="IPR008969">
    <property type="entry name" value="CarboxyPept-like_regulatory"/>
</dbReference>
<reference evidence="2" key="1">
    <citation type="journal article" date="2019" name="Int. J. Syst. Evol. Microbiol.">
        <title>The Global Catalogue of Microorganisms (GCM) 10K type strain sequencing project: providing services to taxonomists for standard genome sequencing and annotation.</title>
        <authorList>
            <consortium name="The Broad Institute Genomics Platform"/>
            <consortium name="The Broad Institute Genome Sequencing Center for Infectious Disease"/>
            <person name="Wu L."/>
            <person name="Ma J."/>
        </authorList>
    </citation>
    <scope>NUCLEOTIDE SEQUENCE [LARGE SCALE GENOMIC DNA]</scope>
    <source>
        <strain evidence="2">CCUG 62215</strain>
    </source>
</reference>
<evidence type="ECO:0000313" key="1">
    <source>
        <dbReference type="EMBL" id="MFD1063188.1"/>
    </source>
</evidence>
<dbReference type="EMBL" id="JBHTJL010000009">
    <property type="protein sequence ID" value="MFD1063188.1"/>
    <property type="molecule type" value="Genomic_DNA"/>
</dbReference>
<protein>
    <submittedName>
        <fullName evidence="1">Carboxypeptidase-like regulatory domain-containing protein</fullName>
    </submittedName>
</protein>
<proteinExistence type="predicted"/>
<dbReference type="Proteomes" id="UP001597013">
    <property type="component" value="Unassembled WGS sequence"/>
</dbReference>
<name>A0ABW3N8B4_9FLAO</name>
<dbReference type="RefSeq" id="WP_386130207.1">
    <property type="nucleotide sequence ID" value="NZ_JBHTJL010000009.1"/>
</dbReference>
<dbReference type="Pfam" id="PF13715">
    <property type="entry name" value="CarbopepD_reg_2"/>
    <property type="match status" value="1"/>
</dbReference>
<organism evidence="1 2">
    <name type="scientific">Winogradskyella litorisediminis</name>
    <dbReference type="NCBI Taxonomy" id="1156618"/>
    <lineage>
        <taxon>Bacteria</taxon>
        <taxon>Pseudomonadati</taxon>
        <taxon>Bacteroidota</taxon>
        <taxon>Flavobacteriia</taxon>
        <taxon>Flavobacteriales</taxon>
        <taxon>Flavobacteriaceae</taxon>
        <taxon>Winogradskyella</taxon>
    </lineage>
</organism>
<accession>A0ABW3N8B4</accession>
<dbReference type="SUPFAM" id="SSF49464">
    <property type="entry name" value="Carboxypeptidase regulatory domain-like"/>
    <property type="match status" value="1"/>
</dbReference>